<dbReference type="Pfam" id="PF03500">
    <property type="entry name" value="Cellsynth_D"/>
    <property type="match status" value="1"/>
</dbReference>
<protein>
    <submittedName>
        <fullName evidence="1">Cellulose synthase</fullName>
    </submittedName>
</protein>
<dbReference type="EMBL" id="QPGB01000001">
    <property type="protein sequence ID" value="RCS59809.1"/>
    <property type="molecule type" value="Genomic_DNA"/>
</dbReference>
<gene>
    <name evidence="1" type="ORF">DU000_03655</name>
</gene>
<name>A0A368L993_9BURK</name>
<organism evidence="1 2">
    <name type="scientific">Parvibium lacunae</name>
    <dbReference type="NCBI Taxonomy" id="1888893"/>
    <lineage>
        <taxon>Bacteria</taxon>
        <taxon>Pseudomonadati</taxon>
        <taxon>Pseudomonadota</taxon>
        <taxon>Betaproteobacteria</taxon>
        <taxon>Burkholderiales</taxon>
        <taxon>Alcaligenaceae</taxon>
        <taxon>Parvibium</taxon>
    </lineage>
</organism>
<dbReference type="Gene3D" id="3.30.70.2590">
    <property type="match status" value="1"/>
</dbReference>
<dbReference type="Proteomes" id="UP000252357">
    <property type="component" value="Unassembled WGS sequence"/>
</dbReference>
<dbReference type="PRINTS" id="PR01442">
    <property type="entry name" value="CELLSNTHASED"/>
</dbReference>
<comment type="caution">
    <text evidence="1">The sequence shown here is derived from an EMBL/GenBank/DDBJ whole genome shotgun (WGS) entry which is preliminary data.</text>
</comment>
<evidence type="ECO:0000313" key="2">
    <source>
        <dbReference type="Proteomes" id="UP000252357"/>
    </source>
</evidence>
<evidence type="ECO:0000313" key="1">
    <source>
        <dbReference type="EMBL" id="RCS59809.1"/>
    </source>
</evidence>
<dbReference type="AlphaFoldDB" id="A0A368L993"/>
<dbReference type="InterPro" id="IPR022798">
    <property type="entry name" value="BcsD_bac"/>
</dbReference>
<dbReference type="InterPro" id="IPR038470">
    <property type="entry name" value="Cellsynth_D_sf"/>
</dbReference>
<reference evidence="1 2" key="1">
    <citation type="journal article" date="2018" name="Int. J. Syst. Evol. Microbiol.">
        <title>Parvibium lacunae gen. nov., sp. nov., a new member of the family Alcaligenaceae isolated from a freshwater pond.</title>
        <authorList>
            <person name="Chen W.M."/>
            <person name="Xie P.B."/>
            <person name="Hsu M.Y."/>
            <person name="Sheu S.Y."/>
        </authorList>
    </citation>
    <scope>NUCLEOTIDE SEQUENCE [LARGE SCALE GENOMIC DNA]</scope>
    <source>
        <strain evidence="1 2">KMB9</strain>
    </source>
</reference>
<proteinExistence type="predicted"/>
<dbReference type="GO" id="GO:0030244">
    <property type="term" value="P:cellulose biosynthetic process"/>
    <property type="evidence" value="ECO:0007669"/>
    <property type="project" value="InterPro"/>
</dbReference>
<keyword evidence="2" id="KW-1185">Reference proteome</keyword>
<accession>A0A368L993</accession>
<sequence length="177" mass="19616">MRSRVGQILVIGSRKMQQTSADHSENSVGLLGYFSKLGYSKSWSPFLMALSTEFSQQLSELELRTLMRRVGVAMAEREALPPCDALPAVEQAINEVLEKMSWGVVSVQDLGHSLNIKHAACPLVNAMGQNSRPWVGGILEGLYQAWFKALGAQDALVVKQIGEYNDLRREFEFSLSV</sequence>